<organism evidence="1">
    <name type="scientific">Haemonchus placei</name>
    <name type="common">Barber's pole worm</name>
    <dbReference type="NCBI Taxonomy" id="6290"/>
    <lineage>
        <taxon>Eukaryota</taxon>
        <taxon>Metazoa</taxon>
        <taxon>Ecdysozoa</taxon>
        <taxon>Nematoda</taxon>
        <taxon>Chromadorea</taxon>
        <taxon>Rhabditida</taxon>
        <taxon>Rhabditina</taxon>
        <taxon>Rhabditomorpha</taxon>
        <taxon>Strongyloidea</taxon>
        <taxon>Trichostrongylidae</taxon>
        <taxon>Haemonchus</taxon>
    </lineage>
</organism>
<name>A0A158QKM1_HAEPC</name>
<reference evidence="1" key="1">
    <citation type="submission" date="2016-04" db="UniProtKB">
        <authorList>
            <consortium name="WormBaseParasite"/>
        </authorList>
    </citation>
    <scope>IDENTIFICATION</scope>
</reference>
<evidence type="ECO:0000313" key="1">
    <source>
        <dbReference type="WBParaSite" id="HPLM_0000485201-mRNA-1"/>
    </source>
</evidence>
<dbReference type="AlphaFoldDB" id="A0A158QKM1"/>
<accession>A0A158QKM1</accession>
<proteinExistence type="predicted"/>
<protein>
    <submittedName>
        <fullName evidence="1">THAP-type domain-containing protein</fullName>
    </submittedName>
</protein>
<dbReference type="WBParaSite" id="HPLM_0000485201-mRNA-1">
    <property type="protein sequence ID" value="HPLM_0000485201-mRNA-1"/>
    <property type="gene ID" value="HPLM_0000485201"/>
</dbReference>
<sequence>LARHRGRNFSVLAIWRPDRLRKVFLQCSRTRRRRMGIGKHSEESSSTNFELEFTRPRWISNLKRTTWNRKFNEKYIKINFDKRLSLSRRFYSYQCLVRKHVQRVYIFQVKIPIWFVGGILSH</sequence>